<dbReference type="InterPro" id="IPR050256">
    <property type="entry name" value="Glycosyltransferase_2"/>
</dbReference>
<dbReference type="Pfam" id="PF00535">
    <property type="entry name" value="Glycos_transf_2"/>
    <property type="match status" value="1"/>
</dbReference>
<feature type="domain" description="Glycosyltransferase 2-like" evidence="2">
    <location>
        <begin position="3"/>
        <end position="91"/>
    </location>
</feature>
<protein>
    <submittedName>
        <fullName evidence="3">Family 2 glycosyl transferase</fullName>
    </submittedName>
</protein>
<name>R9C5K8_9CLOT</name>
<sequence>MLSGLKNSLGDLVVIMDADLQHPPHLLPEMISSIEENYDSVATKRRNRNGEPLIRSYFAKLFYKIINKTSKITITEAATDYRLMNRKMVDSVLELSEYHRFTKGIFEWVGFKTKWIEIDNIERIAGQTTWSFWGLFTYAIEGIVSFSVAPLKIASFLGITISAGSFLYTIYIIIRTLAFGKDVPGYASLLCIILFIGGIQLISVGIIGEYLSRTYLEVKNRPNYITDESNIKDIK</sequence>
<feature type="transmembrane region" description="Helical" evidence="1">
    <location>
        <begin position="156"/>
        <end position="174"/>
    </location>
</feature>
<evidence type="ECO:0000313" key="4">
    <source>
        <dbReference type="Proteomes" id="UP000013988"/>
    </source>
</evidence>
<keyword evidence="1" id="KW-1133">Transmembrane helix</keyword>
<dbReference type="AlphaFoldDB" id="R9C5K8"/>
<dbReference type="InterPro" id="IPR001173">
    <property type="entry name" value="Glyco_trans_2-like"/>
</dbReference>
<dbReference type="GO" id="GO:0005886">
    <property type="term" value="C:plasma membrane"/>
    <property type="evidence" value="ECO:0007669"/>
    <property type="project" value="TreeGrafter"/>
</dbReference>
<evidence type="ECO:0000259" key="2">
    <source>
        <dbReference type="Pfam" id="PF00535"/>
    </source>
</evidence>
<feature type="transmembrane region" description="Helical" evidence="1">
    <location>
        <begin position="186"/>
        <end position="211"/>
    </location>
</feature>
<dbReference type="Proteomes" id="UP000013988">
    <property type="component" value="Unassembled WGS sequence"/>
</dbReference>
<keyword evidence="4" id="KW-1185">Reference proteome</keyword>
<dbReference type="PANTHER" id="PTHR48090">
    <property type="entry name" value="UNDECAPRENYL-PHOSPHATE 4-DEOXY-4-FORMAMIDO-L-ARABINOSE TRANSFERASE-RELATED"/>
    <property type="match status" value="1"/>
</dbReference>
<dbReference type="EMBL" id="ASRV01000149">
    <property type="protein sequence ID" value="EOR24568.1"/>
    <property type="molecule type" value="Genomic_DNA"/>
</dbReference>
<dbReference type="InterPro" id="IPR029044">
    <property type="entry name" value="Nucleotide-diphossugar_trans"/>
</dbReference>
<keyword evidence="3" id="KW-0808">Transferase</keyword>
<gene>
    <name evidence="3" type="ORF">A500_12304</name>
</gene>
<keyword evidence="1" id="KW-0472">Membrane</keyword>
<dbReference type="SUPFAM" id="SSF53448">
    <property type="entry name" value="Nucleotide-diphospho-sugar transferases"/>
    <property type="match status" value="1"/>
</dbReference>
<comment type="caution">
    <text evidence="3">The sequence shown here is derived from an EMBL/GenBank/DDBJ whole genome shotgun (WGS) entry which is preliminary data.</text>
</comment>
<proteinExistence type="predicted"/>
<organism evidence="3 4">
    <name type="scientific">Clostridium sartagoforme AAU1</name>
    <dbReference type="NCBI Taxonomy" id="1202534"/>
    <lineage>
        <taxon>Bacteria</taxon>
        <taxon>Bacillati</taxon>
        <taxon>Bacillota</taxon>
        <taxon>Clostridia</taxon>
        <taxon>Eubacteriales</taxon>
        <taxon>Clostridiaceae</taxon>
        <taxon>Clostridium</taxon>
    </lineage>
</organism>
<dbReference type="GO" id="GO:0016740">
    <property type="term" value="F:transferase activity"/>
    <property type="evidence" value="ECO:0007669"/>
    <property type="project" value="UniProtKB-KW"/>
</dbReference>
<dbReference type="Gene3D" id="3.90.550.10">
    <property type="entry name" value="Spore Coat Polysaccharide Biosynthesis Protein SpsA, Chain A"/>
    <property type="match status" value="1"/>
</dbReference>
<evidence type="ECO:0000256" key="1">
    <source>
        <dbReference type="SAM" id="Phobius"/>
    </source>
</evidence>
<dbReference type="PATRIC" id="fig|1202534.3.peg.2441"/>
<evidence type="ECO:0000313" key="3">
    <source>
        <dbReference type="EMBL" id="EOR24568.1"/>
    </source>
</evidence>
<accession>R9C5K8</accession>
<feature type="transmembrane region" description="Helical" evidence="1">
    <location>
        <begin position="130"/>
        <end position="149"/>
    </location>
</feature>
<keyword evidence="1" id="KW-0812">Transmembrane</keyword>
<reference evidence="3 4" key="1">
    <citation type="submission" date="2013-03" db="EMBL/GenBank/DDBJ databases">
        <title>Whole genome shotgun sequencing of Clostridium sartagoforme AAU1.</title>
        <authorList>
            <person name="Joshi C.G."/>
            <person name="Duggirala S.M."/>
            <person name="Nathani N.M."/>
            <person name="Bhatt V.D."/>
            <person name="Patel A.K."/>
            <person name="Pandya P.R."/>
            <person name="KaPatel J.A."/>
        </authorList>
    </citation>
    <scope>NUCLEOTIDE SEQUENCE [LARGE SCALE GENOMIC DNA]</scope>
    <source>
        <strain evidence="3 4">AAU1</strain>
    </source>
</reference>
<dbReference type="PANTHER" id="PTHR48090:SF8">
    <property type="entry name" value="GLYCOSYLTRANSFERASE CSBB-RELATED"/>
    <property type="match status" value="1"/>
</dbReference>